<accession>A0A8S9M3R9</accession>
<dbReference type="EMBL" id="QGKY02000089">
    <property type="protein sequence ID" value="KAF2612641.1"/>
    <property type="molecule type" value="Genomic_DNA"/>
</dbReference>
<evidence type="ECO:0000313" key="1">
    <source>
        <dbReference type="EMBL" id="KAF2612641.1"/>
    </source>
</evidence>
<reference evidence="1" key="1">
    <citation type="submission" date="2019-12" db="EMBL/GenBank/DDBJ databases">
        <title>Genome sequencing and annotation of Brassica cretica.</title>
        <authorList>
            <person name="Studholme D.J."/>
            <person name="Sarris P.F."/>
        </authorList>
    </citation>
    <scope>NUCLEOTIDE SEQUENCE</scope>
    <source>
        <strain evidence="1">PFS-102/07</strain>
        <tissue evidence="1">Leaf</tissue>
    </source>
</reference>
<dbReference type="AlphaFoldDB" id="A0A8S9M3R9"/>
<proteinExistence type="predicted"/>
<evidence type="ECO:0008006" key="2">
    <source>
        <dbReference type="Google" id="ProtNLM"/>
    </source>
</evidence>
<gene>
    <name evidence="1" type="ORF">F2Q70_00007623</name>
</gene>
<protein>
    <recommendedName>
        <fullName evidence="2">Protein FAR1-RELATED SEQUENCE</fullName>
    </recommendedName>
</protein>
<organism evidence="1">
    <name type="scientific">Brassica cretica</name>
    <name type="common">Mustard</name>
    <dbReference type="NCBI Taxonomy" id="69181"/>
    <lineage>
        <taxon>Eukaryota</taxon>
        <taxon>Viridiplantae</taxon>
        <taxon>Streptophyta</taxon>
        <taxon>Embryophyta</taxon>
        <taxon>Tracheophyta</taxon>
        <taxon>Spermatophyta</taxon>
        <taxon>Magnoliopsida</taxon>
        <taxon>eudicotyledons</taxon>
        <taxon>Gunneridae</taxon>
        <taxon>Pentapetalae</taxon>
        <taxon>rosids</taxon>
        <taxon>malvids</taxon>
        <taxon>Brassicales</taxon>
        <taxon>Brassicaceae</taxon>
        <taxon>Brassiceae</taxon>
        <taxon>Brassica</taxon>
    </lineage>
</organism>
<comment type="caution">
    <text evidence="1">The sequence shown here is derived from an EMBL/GenBank/DDBJ whole genome shotgun (WGS) entry which is preliminary data.</text>
</comment>
<sequence>MESSATEHSGFNTMVTKAYPLRILNHNTEEHNNSGGGAEPYVGLEFDTAEEAREYYNVYAKSSRPTYYTLK</sequence>
<name>A0A8S9M3R9_BRACR</name>